<evidence type="ECO:0000259" key="7">
    <source>
        <dbReference type="Pfam" id="PF00884"/>
    </source>
</evidence>
<dbReference type="PANTHER" id="PTHR42693:SF53">
    <property type="entry name" value="ENDO-4-O-SULFATASE"/>
    <property type="match status" value="1"/>
</dbReference>
<evidence type="ECO:0000256" key="2">
    <source>
        <dbReference type="ARBA" id="ARBA00022723"/>
    </source>
</evidence>
<dbReference type="InterPro" id="IPR050738">
    <property type="entry name" value="Sulfatase"/>
</dbReference>
<dbReference type="Gene3D" id="3.40.720.10">
    <property type="entry name" value="Alkaline Phosphatase, subunit A"/>
    <property type="match status" value="1"/>
</dbReference>
<dbReference type="InterPro" id="IPR024607">
    <property type="entry name" value="Sulfatase_CS"/>
</dbReference>
<sequence>MNKKAMAAAVSMILAGGAHGAQNEHPNVIVIIADDMGYSDISPFGGEIPTPNLQAMAEQSIRMSQYYTSPMSAPARSMLLTGNSNQQAGMGGMWWYDSTIGKEGYELRLTDRVTTMAERFKDAGYNTLMAGKWHLGFVPGATPKDRGFNHSFAFMGGGTSHFNDAIPLGTVEAFHTYYTRDGERVSLPDDFYSSEAYARQMNSWIKATPKEQPVFAWLAFTAPHDPLQAPDEWIKRFKGQYEQGYAEVYRQRIARLKALGIIHDDTPLPHLELDKEWEALTPEQQKYTAKVMQVYAAMIANMDAQIGTLMETLKQTGRDKNTLLVFLTDNGANPAQGFYYESTPEFWKQFDNSYDNVGRKGSFVSYGPHWANVSNAPYANYHKTTSAQGGINTDFMISGPGITRRGKIDASTMAVYDVAPTLYEFAGIDPNKSLAKKPVLPMIGVSFKRYLTGETQTPPRSKYGVELHNQAAWVDGDWKLRRLVKLGLSAGDAPWQLFNLHDDPLETHDIAAQHADRVKAMIDAYEAFAKRTMVTKAQGKMIDYVGIDSKTGRYLAVDPATMKPVPAPQAIPVSEGK</sequence>
<evidence type="ECO:0000256" key="6">
    <source>
        <dbReference type="SAM" id="SignalP"/>
    </source>
</evidence>
<evidence type="ECO:0000313" key="8">
    <source>
        <dbReference type="EMBL" id="AEG97586.1"/>
    </source>
</evidence>
<comment type="similarity">
    <text evidence="1">Belongs to the sulfatase family.</text>
</comment>
<dbReference type="OrthoDB" id="9803751at2"/>
<feature type="chain" id="PRO_5002609246" evidence="6">
    <location>
        <begin position="21"/>
        <end position="577"/>
    </location>
</feature>
<dbReference type="CDD" id="cd16025">
    <property type="entry name" value="PAS_like"/>
    <property type="match status" value="1"/>
</dbReference>
<dbReference type="GO" id="GO:0046872">
    <property type="term" value="F:metal ion binding"/>
    <property type="evidence" value="ECO:0007669"/>
    <property type="project" value="UniProtKB-KW"/>
</dbReference>
<dbReference type="GeneID" id="93310851"/>
<dbReference type="Pfam" id="PF00884">
    <property type="entry name" value="Sulfatase"/>
    <property type="match status" value="1"/>
</dbReference>
<feature type="modified residue" description="3-oxoalanine (Ser)" evidence="5">
    <location>
        <position position="72"/>
    </location>
</feature>
<dbReference type="eggNOG" id="COG3119">
    <property type="taxonomic scope" value="Bacteria"/>
</dbReference>
<comment type="PTM">
    <text evidence="5">The conversion to 3-oxoalanine (also known as C-formylglycine, FGly), of a serine or cysteine residue in prokaryotes and of a cysteine residue in eukaryotes, is critical for catalytic activity.</text>
</comment>
<organism evidence="8 9">
    <name type="scientific">Klebsiella aerogenes (strain ATCC 13048 / DSM 30053 / CCUG 1429 / JCM 1235 / KCTC 2190 / NBRC 13534 / NCIMB 10102 / NCTC 10006 / CDC 819-56)</name>
    <name type="common">Enterobacter aerogenes</name>
    <dbReference type="NCBI Taxonomy" id="1028307"/>
    <lineage>
        <taxon>Bacteria</taxon>
        <taxon>Pseudomonadati</taxon>
        <taxon>Pseudomonadota</taxon>
        <taxon>Gammaproteobacteria</taxon>
        <taxon>Enterobacterales</taxon>
        <taxon>Enterobacteriaceae</taxon>
        <taxon>Klebsiella/Raoultella group</taxon>
        <taxon>Klebsiella</taxon>
    </lineage>
</organism>
<keyword evidence="6" id="KW-0732">Signal</keyword>
<evidence type="ECO:0000256" key="5">
    <source>
        <dbReference type="PIRSR" id="PIRSR600917-52"/>
    </source>
</evidence>
<dbReference type="KEGG" id="eae:EAE_13360"/>
<dbReference type="PATRIC" id="fig|1028307.3.peg.2667"/>
<keyword evidence="3" id="KW-0378">Hydrolase</keyword>
<proteinExistence type="inferred from homology"/>
<evidence type="ECO:0000256" key="1">
    <source>
        <dbReference type="ARBA" id="ARBA00008779"/>
    </source>
</evidence>
<accession>A0A0H3FPW8</accession>
<dbReference type="RefSeq" id="WP_015704667.1">
    <property type="nucleotide sequence ID" value="NC_015663.1"/>
</dbReference>
<evidence type="ECO:0000256" key="3">
    <source>
        <dbReference type="ARBA" id="ARBA00022801"/>
    </source>
</evidence>
<dbReference type="PROSITE" id="PS00149">
    <property type="entry name" value="SULFATASE_2"/>
    <property type="match status" value="1"/>
</dbReference>
<dbReference type="PROSITE" id="PS00523">
    <property type="entry name" value="SULFATASE_1"/>
    <property type="match status" value="1"/>
</dbReference>
<dbReference type="PANTHER" id="PTHR42693">
    <property type="entry name" value="ARYLSULFATASE FAMILY MEMBER"/>
    <property type="match status" value="1"/>
</dbReference>
<dbReference type="HOGENOM" id="CLU_006332_11_1_6"/>
<dbReference type="GO" id="GO:0004065">
    <property type="term" value="F:arylsulfatase activity"/>
    <property type="evidence" value="ECO:0007669"/>
    <property type="project" value="TreeGrafter"/>
</dbReference>
<feature type="signal peptide" evidence="6">
    <location>
        <begin position="1"/>
        <end position="20"/>
    </location>
</feature>
<evidence type="ECO:0000256" key="4">
    <source>
        <dbReference type="ARBA" id="ARBA00022837"/>
    </source>
</evidence>
<dbReference type="Proteomes" id="UP000008881">
    <property type="component" value="Chromosome"/>
</dbReference>
<dbReference type="EMBL" id="CP002824">
    <property type="protein sequence ID" value="AEG97586.1"/>
    <property type="molecule type" value="Genomic_DNA"/>
</dbReference>
<dbReference type="InterPro" id="IPR017850">
    <property type="entry name" value="Alkaline_phosphatase_core_sf"/>
</dbReference>
<gene>
    <name evidence="8" type="ordered locus">EAE_13360</name>
</gene>
<keyword evidence="4" id="KW-0106">Calcium</keyword>
<reference evidence="8 9" key="1">
    <citation type="journal article" date="2012" name="J. Bacteriol.">
        <title>Complete genome sequence of Enterobacter aerogenes KCTC 2190.</title>
        <authorList>
            <person name="Shin S.H."/>
            <person name="Kim S."/>
            <person name="Kim J.Y."/>
            <person name="Lee S."/>
            <person name="Um Y."/>
            <person name="Oh M.K."/>
            <person name="Kim Y.R."/>
            <person name="Lee J."/>
            <person name="Yang K.S."/>
        </authorList>
    </citation>
    <scope>NUCLEOTIDE SEQUENCE [LARGE SCALE GENOMIC DNA]</scope>
    <source>
        <strain evidence="8 9">KCTC 2190</strain>
    </source>
</reference>
<dbReference type="AlphaFoldDB" id="A0A0H3FPW8"/>
<keyword evidence="2" id="KW-0479">Metal-binding</keyword>
<keyword evidence="9" id="KW-1185">Reference proteome</keyword>
<dbReference type="Gene3D" id="3.30.1120.10">
    <property type="match status" value="1"/>
</dbReference>
<dbReference type="SUPFAM" id="SSF53649">
    <property type="entry name" value="Alkaline phosphatase-like"/>
    <property type="match status" value="1"/>
</dbReference>
<evidence type="ECO:0000313" key="9">
    <source>
        <dbReference type="Proteomes" id="UP000008881"/>
    </source>
</evidence>
<feature type="domain" description="Sulfatase N-terminal" evidence="7">
    <location>
        <begin position="26"/>
        <end position="428"/>
    </location>
</feature>
<name>A0A0H3FPW8_KLEAK</name>
<dbReference type="InterPro" id="IPR000917">
    <property type="entry name" value="Sulfatase_N"/>
</dbReference>
<protein>
    <submittedName>
        <fullName evidence="8">Arylsulfatase</fullName>
    </submittedName>
</protein>